<evidence type="ECO:0000256" key="2">
    <source>
        <dbReference type="SAM" id="SignalP"/>
    </source>
</evidence>
<dbReference type="RefSeq" id="WP_079648415.1">
    <property type="nucleotide sequence ID" value="NZ_FUYM01000005.1"/>
</dbReference>
<dbReference type="InterPro" id="IPR029058">
    <property type="entry name" value="AB_hydrolase_fold"/>
</dbReference>
<dbReference type="OrthoDB" id="9806163at2"/>
<feature type="chain" id="PRO_5012752684" description="Xaa-Pro dipeptidyl-peptidase C-terminal domain-containing protein" evidence="2">
    <location>
        <begin position="20"/>
        <end position="627"/>
    </location>
</feature>
<keyword evidence="2" id="KW-0732">Signal</keyword>
<dbReference type="Pfam" id="PF08530">
    <property type="entry name" value="PepX_C"/>
    <property type="match status" value="1"/>
</dbReference>
<keyword evidence="5" id="KW-1185">Reference proteome</keyword>
<dbReference type="Gene3D" id="1.10.3020.10">
    <property type="entry name" value="alpha-amino acid ester hydrolase ( Helical cap domain)"/>
    <property type="match status" value="1"/>
</dbReference>
<keyword evidence="1" id="KW-0378">Hydrolase</keyword>
<sequence length="627" mass="69552">MTKRHILGAVALVAFAAVAAAQTPPMTPDIPSTGFDAVTPQADYVRREVMIPMRDGKKLFTVIVMRKGTNNAPILLTRTPYNAAKTTSRNPSQKIEEILPVADAEFVDDGYIRVYQDVRGRNGSEGDYVMNRPLRGPLNHTKVDHATDAWDTIDWLVKNLPESNGRVGMTGSSYPGFTTLMATIDPHPALRAVVPMSPMVDGWMGDDWFHNGAFRQNSYDYLTGQMASKDDGDPVASGTGDRYALWLKAGSAGDYAHAYGLDAFPVARKMAEHPAYDDYWREQAVDRLLAARPFTVPMMLVVGQWDQEDSYGAPAVYRALKPKDKDGRLHLVVGPWRHSGVNYDGSALGPLRFTGDTALQFRRDVMKPFLDQYLKSGAPRVSTPPVLTYDSGRNRWQATAAIFDTKLKPLYLQAGATLDWNRADAAGRDDYVSDPAKPVPFLPRPIDWDSADVWKPWLVADQRFADGRPDVLTYVTEPLAAPVHILGRPMVDLFAATSGTDSDWVVKLIDVYPDEMSAEPRLAGYQLGIGMEIFRGRYVDGFDKPRALEPGKAENYRFELPTVNHSFMPGHRIMVQVQSSWFPLYDRNPQSYVANIFEAKPGDYRKATQSILTGGATASAILLPVVD</sequence>
<dbReference type="InterPro" id="IPR050585">
    <property type="entry name" value="Xaa-Pro_dipeptidyl-ppase/CocE"/>
</dbReference>
<dbReference type="InterPro" id="IPR005674">
    <property type="entry name" value="CocE/Ser_esterase"/>
</dbReference>
<evidence type="ECO:0000259" key="3">
    <source>
        <dbReference type="SMART" id="SM00939"/>
    </source>
</evidence>
<dbReference type="EMBL" id="FUYM01000005">
    <property type="protein sequence ID" value="SKB68307.1"/>
    <property type="molecule type" value="Genomic_DNA"/>
</dbReference>
<feature type="domain" description="Xaa-Pro dipeptidyl-peptidase C-terminal" evidence="3">
    <location>
        <begin position="367"/>
        <end position="622"/>
    </location>
</feature>
<feature type="signal peptide" evidence="2">
    <location>
        <begin position="1"/>
        <end position="19"/>
    </location>
</feature>
<reference evidence="5" key="1">
    <citation type="submission" date="2017-02" db="EMBL/GenBank/DDBJ databases">
        <authorList>
            <person name="Varghese N."/>
            <person name="Submissions S."/>
        </authorList>
    </citation>
    <scope>NUCLEOTIDE SEQUENCE [LARGE SCALE GENOMIC DNA]</scope>
    <source>
        <strain evidence="5">UM2</strain>
    </source>
</reference>
<dbReference type="STRING" id="439228.SAMN06295920_10514"/>
<dbReference type="Gene3D" id="2.60.120.260">
    <property type="entry name" value="Galactose-binding domain-like"/>
    <property type="match status" value="1"/>
</dbReference>
<dbReference type="NCBIfam" id="TIGR00976">
    <property type="entry name" value="CocE_NonD"/>
    <property type="match status" value="1"/>
</dbReference>
<dbReference type="PANTHER" id="PTHR43056">
    <property type="entry name" value="PEPTIDASE S9 PROLYL OLIGOPEPTIDASE"/>
    <property type="match status" value="1"/>
</dbReference>
<dbReference type="SUPFAM" id="SSF49785">
    <property type="entry name" value="Galactose-binding domain-like"/>
    <property type="match status" value="1"/>
</dbReference>
<dbReference type="Proteomes" id="UP000189818">
    <property type="component" value="Unassembled WGS sequence"/>
</dbReference>
<dbReference type="AlphaFoldDB" id="A0A1T5D9M9"/>
<organism evidence="4 5">
    <name type="scientific">Rhizorhabdus histidinilytica</name>
    <dbReference type="NCBI Taxonomy" id="439228"/>
    <lineage>
        <taxon>Bacteria</taxon>
        <taxon>Pseudomonadati</taxon>
        <taxon>Pseudomonadota</taxon>
        <taxon>Alphaproteobacteria</taxon>
        <taxon>Sphingomonadales</taxon>
        <taxon>Sphingomonadaceae</taxon>
        <taxon>Rhizorhabdus</taxon>
    </lineage>
</organism>
<name>A0A1T5D9M9_9SPHN</name>
<dbReference type="PANTHER" id="PTHR43056:SF10">
    <property type="entry name" value="COCE_NOND FAMILY, PUTATIVE (AFU_ORTHOLOGUE AFUA_7G00600)-RELATED"/>
    <property type="match status" value="1"/>
</dbReference>
<dbReference type="Pfam" id="PF02129">
    <property type="entry name" value="Peptidase_S15"/>
    <property type="match status" value="1"/>
</dbReference>
<dbReference type="InterPro" id="IPR008979">
    <property type="entry name" value="Galactose-bd-like_sf"/>
</dbReference>
<dbReference type="GO" id="GO:0008239">
    <property type="term" value="F:dipeptidyl-peptidase activity"/>
    <property type="evidence" value="ECO:0007669"/>
    <property type="project" value="InterPro"/>
</dbReference>
<protein>
    <recommendedName>
        <fullName evidence="3">Xaa-Pro dipeptidyl-peptidase C-terminal domain-containing protein</fullName>
    </recommendedName>
</protein>
<accession>A0A1T5D9M9</accession>
<dbReference type="SMART" id="SM00939">
    <property type="entry name" value="PepX_C"/>
    <property type="match status" value="1"/>
</dbReference>
<evidence type="ECO:0000313" key="5">
    <source>
        <dbReference type="Proteomes" id="UP000189818"/>
    </source>
</evidence>
<dbReference type="Gene3D" id="3.40.50.1820">
    <property type="entry name" value="alpha/beta hydrolase"/>
    <property type="match status" value="1"/>
</dbReference>
<dbReference type="SUPFAM" id="SSF53474">
    <property type="entry name" value="alpha/beta-Hydrolases"/>
    <property type="match status" value="1"/>
</dbReference>
<evidence type="ECO:0000256" key="1">
    <source>
        <dbReference type="ARBA" id="ARBA00022801"/>
    </source>
</evidence>
<evidence type="ECO:0000313" key="4">
    <source>
        <dbReference type="EMBL" id="SKB68307.1"/>
    </source>
</evidence>
<proteinExistence type="predicted"/>
<gene>
    <name evidence="4" type="ORF">SAMN06295920_10514</name>
</gene>
<dbReference type="InterPro" id="IPR000383">
    <property type="entry name" value="Xaa-Pro-like_dom"/>
</dbReference>
<dbReference type="InterPro" id="IPR013736">
    <property type="entry name" value="Xaa-Pro_dipept_C"/>
</dbReference>